<evidence type="ECO:0000313" key="2">
    <source>
        <dbReference type="EMBL" id="OXA49772.1"/>
    </source>
</evidence>
<feature type="transmembrane region" description="Helical" evidence="1">
    <location>
        <begin position="304"/>
        <end position="329"/>
    </location>
</feature>
<sequence>MLSKGEAYFNWWLACLYLSNFSFSIPYKWDARSESVVLIGPRSRRIYNVTLFLHSTYFVIMATHLAMNYGSMELPELLKGLVTLLASGFMGISRTTFFFWEKDFLLLFNGFLNFEKVFLKRFTNIDPSVRKRSLFRCVVFFFGTFTCATFGLVVAFLLWVRPCTPPYLGSMTSICLSGKEPVAKTWFEYGIKIATVSFEGMMWFHMGPPCCFAIGNAFQSFSLCLKKYLMILSNEVRKTPSNKDDQLLSIFAQYSQLQLLVKQMNITFQDFFTPVGLSVCSNALIFALYVCIRLHDVIPMPGFVFFPMILGDAMLIIGVDFASAGPVYLTSKEVSSQWKMLAGKSQAKRKARSFCPLKVRFGMNFIDELTSLTILDFSVGQTVSLLVMS</sequence>
<keyword evidence="1" id="KW-0812">Transmembrane</keyword>
<evidence type="ECO:0000256" key="1">
    <source>
        <dbReference type="SAM" id="Phobius"/>
    </source>
</evidence>
<accession>A0A226DWB7</accession>
<proteinExistence type="predicted"/>
<name>A0A226DWB7_FOLCA</name>
<keyword evidence="1" id="KW-0472">Membrane</keyword>
<feature type="transmembrane region" description="Helical" evidence="1">
    <location>
        <begin position="134"/>
        <end position="160"/>
    </location>
</feature>
<dbReference type="Proteomes" id="UP000198287">
    <property type="component" value="Unassembled WGS sequence"/>
</dbReference>
<dbReference type="OrthoDB" id="8297494at2759"/>
<keyword evidence="3" id="KW-1185">Reference proteome</keyword>
<feature type="transmembrane region" description="Helical" evidence="1">
    <location>
        <begin position="271"/>
        <end position="292"/>
    </location>
</feature>
<feature type="transmembrane region" description="Helical" evidence="1">
    <location>
        <begin position="77"/>
        <end position="98"/>
    </location>
</feature>
<gene>
    <name evidence="2" type="ORF">Fcan01_16085</name>
</gene>
<feature type="transmembrane region" description="Helical" evidence="1">
    <location>
        <begin position="46"/>
        <end position="65"/>
    </location>
</feature>
<dbReference type="AlphaFoldDB" id="A0A226DWB7"/>
<keyword evidence="1" id="KW-1133">Transmembrane helix</keyword>
<comment type="caution">
    <text evidence="2">The sequence shown here is derived from an EMBL/GenBank/DDBJ whole genome shotgun (WGS) entry which is preliminary data.</text>
</comment>
<protein>
    <submittedName>
        <fullName evidence="2">Uncharacterized protein</fullName>
    </submittedName>
</protein>
<feature type="transmembrane region" description="Helical" evidence="1">
    <location>
        <begin position="7"/>
        <end position="26"/>
    </location>
</feature>
<reference evidence="2 3" key="1">
    <citation type="submission" date="2015-12" db="EMBL/GenBank/DDBJ databases">
        <title>The genome of Folsomia candida.</title>
        <authorList>
            <person name="Faddeeva A."/>
            <person name="Derks M.F."/>
            <person name="Anvar Y."/>
            <person name="Smit S."/>
            <person name="Van Straalen N."/>
            <person name="Roelofs D."/>
        </authorList>
    </citation>
    <scope>NUCLEOTIDE SEQUENCE [LARGE SCALE GENOMIC DNA]</scope>
    <source>
        <strain evidence="2 3">VU population</strain>
        <tissue evidence="2">Whole body</tissue>
    </source>
</reference>
<dbReference type="EMBL" id="LNIX01000010">
    <property type="protein sequence ID" value="OXA49772.1"/>
    <property type="molecule type" value="Genomic_DNA"/>
</dbReference>
<evidence type="ECO:0000313" key="3">
    <source>
        <dbReference type="Proteomes" id="UP000198287"/>
    </source>
</evidence>
<organism evidence="2 3">
    <name type="scientific">Folsomia candida</name>
    <name type="common">Springtail</name>
    <dbReference type="NCBI Taxonomy" id="158441"/>
    <lineage>
        <taxon>Eukaryota</taxon>
        <taxon>Metazoa</taxon>
        <taxon>Ecdysozoa</taxon>
        <taxon>Arthropoda</taxon>
        <taxon>Hexapoda</taxon>
        <taxon>Collembola</taxon>
        <taxon>Entomobryomorpha</taxon>
        <taxon>Isotomoidea</taxon>
        <taxon>Isotomidae</taxon>
        <taxon>Proisotominae</taxon>
        <taxon>Folsomia</taxon>
    </lineage>
</organism>